<name>A0A484DET9_PERFV</name>
<keyword evidence="2" id="KW-1185">Reference proteome</keyword>
<protein>
    <submittedName>
        <fullName evidence="1">Uncharacterized protein</fullName>
    </submittedName>
</protein>
<accession>A0A484DET9</accession>
<dbReference type="AlphaFoldDB" id="A0A484DET9"/>
<evidence type="ECO:0000313" key="2">
    <source>
        <dbReference type="Proteomes" id="UP000295070"/>
    </source>
</evidence>
<evidence type="ECO:0000313" key="1">
    <source>
        <dbReference type="EMBL" id="TDH14038.1"/>
    </source>
</evidence>
<sequence length="89" mass="9626">MENTSIPEIDNDPAWKTSHKLCNVTASGKNYCTSIMSGNMTKYSNAHVIGSHHTGIKGTANLHQEQAPSKEVCTEICQNKPPALLVSSK</sequence>
<reference evidence="1 2" key="1">
    <citation type="submission" date="2019-01" db="EMBL/GenBank/DDBJ databases">
        <title>A chromosome-scale genome assembly of the yellow perch, Perca flavescens.</title>
        <authorList>
            <person name="Feron R."/>
            <person name="Morvezen R."/>
            <person name="Bestin A."/>
            <person name="Haffray P."/>
            <person name="Klopp C."/>
            <person name="Zahm M."/>
            <person name="Cabau C."/>
            <person name="Roques C."/>
            <person name="Donnadieu C."/>
            <person name="Bouchez O."/>
            <person name="Christie M."/>
            <person name="Larson W."/>
            <person name="Guiguen Y."/>
        </authorList>
    </citation>
    <scope>NUCLEOTIDE SEQUENCE [LARGE SCALE GENOMIC DNA]</scope>
    <source>
        <strain evidence="1">YP-PL-M2</strain>
        <tissue evidence="1">Blood</tissue>
    </source>
</reference>
<gene>
    <name evidence="1" type="ORF">EPR50_G00038920</name>
</gene>
<dbReference type="EMBL" id="SCKG01000004">
    <property type="protein sequence ID" value="TDH14038.1"/>
    <property type="molecule type" value="Genomic_DNA"/>
</dbReference>
<organism evidence="1 2">
    <name type="scientific">Perca flavescens</name>
    <name type="common">American yellow perch</name>
    <name type="synonym">Morone flavescens</name>
    <dbReference type="NCBI Taxonomy" id="8167"/>
    <lineage>
        <taxon>Eukaryota</taxon>
        <taxon>Metazoa</taxon>
        <taxon>Chordata</taxon>
        <taxon>Craniata</taxon>
        <taxon>Vertebrata</taxon>
        <taxon>Euteleostomi</taxon>
        <taxon>Actinopterygii</taxon>
        <taxon>Neopterygii</taxon>
        <taxon>Teleostei</taxon>
        <taxon>Neoteleostei</taxon>
        <taxon>Acanthomorphata</taxon>
        <taxon>Eupercaria</taxon>
        <taxon>Perciformes</taxon>
        <taxon>Percoidei</taxon>
        <taxon>Percidae</taxon>
        <taxon>Percinae</taxon>
        <taxon>Perca</taxon>
    </lineage>
</organism>
<dbReference type="Proteomes" id="UP000295070">
    <property type="component" value="Chromosome 4"/>
</dbReference>
<proteinExistence type="predicted"/>
<comment type="caution">
    <text evidence="1">The sequence shown here is derived from an EMBL/GenBank/DDBJ whole genome shotgun (WGS) entry which is preliminary data.</text>
</comment>